<keyword evidence="2" id="KW-1185">Reference proteome</keyword>
<organism evidence="1 2">
    <name type="scientific">[Clostridium] asparagiforme DSM 15981</name>
    <dbReference type="NCBI Taxonomy" id="518636"/>
    <lineage>
        <taxon>Bacteria</taxon>
        <taxon>Bacillati</taxon>
        <taxon>Bacillota</taxon>
        <taxon>Clostridia</taxon>
        <taxon>Lachnospirales</taxon>
        <taxon>Lachnospiraceae</taxon>
        <taxon>Enterocloster</taxon>
    </lineage>
</organism>
<protein>
    <submittedName>
        <fullName evidence="1">Uncharacterized protein</fullName>
    </submittedName>
</protein>
<reference evidence="1 2" key="1">
    <citation type="submission" date="2009-02" db="EMBL/GenBank/DDBJ databases">
        <title>Draft genome sequence of Clostridium asparagiforme (DSM 15981).</title>
        <authorList>
            <person name="Sudarsanam P."/>
            <person name="Ley R."/>
            <person name="Guruge J."/>
            <person name="Turnbaugh P.J."/>
            <person name="Mahowald M."/>
            <person name="Liep D."/>
            <person name="Gordon J."/>
        </authorList>
    </citation>
    <scope>NUCLEOTIDE SEQUENCE [LARGE SCALE GENOMIC DNA]</scope>
    <source>
        <strain evidence="1 2">DSM 15981</strain>
    </source>
</reference>
<sequence>MGFLHCISWINSQFFVENTMQNVNIFEHYFVQPYGLDVEDVKQSKYVILDKNSIDYGYYDVFAPGRDDDYMITDEDFYKLAQMQKKYIRLEAKIKEEIDRDISQMIGTDKVLAVHARGADAQVHYKNHPIPIGIDRYIEETAKSMALINANKIFLATDDNNILKAFIDKYQESLIYYKDVERSDGMRMSCYGEVEREKHHYRLGKEIVKDVYTLAACEGLVCSSSYVSYMARIVKMASGKTYQTVNNITSTIRTTGMNLTDPFTIKRVEAIWNQELEVAKKER</sequence>
<name>C0CVQ6_9FIRM</name>
<gene>
    <name evidence="1" type="ORF">CLOSTASPAR_01059</name>
</gene>
<evidence type="ECO:0000313" key="2">
    <source>
        <dbReference type="Proteomes" id="UP000004756"/>
    </source>
</evidence>
<dbReference type="GO" id="GO:0006487">
    <property type="term" value="P:protein N-linked glycosylation"/>
    <property type="evidence" value="ECO:0007669"/>
    <property type="project" value="TreeGrafter"/>
</dbReference>
<dbReference type="PANTHER" id="PTHR13132">
    <property type="entry name" value="ALPHA- 1,6 -FUCOSYLTRANSFERASE"/>
    <property type="match status" value="1"/>
</dbReference>
<dbReference type="GO" id="GO:0046921">
    <property type="term" value="F:alpha-(1-&gt;6)-fucosyltransferase activity"/>
    <property type="evidence" value="ECO:0007669"/>
    <property type="project" value="TreeGrafter"/>
</dbReference>
<dbReference type="AlphaFoldDB" id="C0CVQ6"/>
<comment type="caution">
    <text evidence="1">The sequence shown here is derived from an EMBL/GenBank/DDBJ whole genome shotgun (WGS) entry which is preliminary data.</text>
</comment>
<accession>C0CVQ6</accession>
<dbReference type="EMBL" id="ACCJ01000046">
    <property type="protein sequence ID" value="EEG56867.1"/>
    <property type="molecule type" value="Genomic_DNA"/>
</dbReference>
<dbReference type="PANTHER" id="PTHR13132:SF29">
    <property type="entry name" value="ALPHA-(1,6)-FUCOSYLTRANSFERASE"/>
    <property type="match status" value="1"/>
</dbReference>
<proteinExistence type="predicted"/>
<evidence type="ECO:0000313" key="1">
    <source>
        <dbReference type="EMBL" id="EEG56867.1"/>
    </source>
</evidence>
<dbReference type="Proteomes" id="UP000004756">
    <property type="component" value="Unassembled WGS sequence"/>
</dbReference>
<dbReference type="HOGENOM" id="CLU_066004_0_0_9"/>
<dbReference type="CDD" id="cd11296">
    <property type="entry name" value="O-FucT_like"/>
    <property type="match status" value="1"/>
</dbReference>
<dbReference type="Gene3D" id="3.40.50.11350">
    <property type="match status" value="1"/>
</dbReference>